<dbReference type="SUPFAM" id="SSF55874">
    <property type="entry name" value="ATPase domain of HSP90 chaperone/DNA topoisomerase II/histidine kinase"/>
    <property type="match status" value="1"/>
</dbReference>
<dbReference type="InterPro" id="IPR036890">
    <property type="entry name" value="HATPase_C_sf"/>
</dbReference>
<sequence>MKLAVKRDKKIVEIYTNWSHGYLNVYVKTNTPFFNYDSCFNGTSVNEAFLICSSTSNFFTTIFEPNSTSESIILRTNFDLRMSYGIVTKGHGGELHLNSAENEGSVFTVTLPTNNL</sequence>
<name>A0A1M6RMT4_9FLAO</name>
<dbReference type="Gene3D" id="3.30.565.10">
    <property type="entry name" value="Histidine kinase-like ATPase, C-terminal domain"/>
    <property type="match status" value="1"/>
</dbReference>
<keyword evidence="2" id="KW-1185">Reference proteome</keyword>
<evidence type="ECO:0000313" key="2">
    <source>
        <dbReference type="Proteomes" id="UP000184314"/>
    </source>
</evidence>
<reference evidence="2" key="1">
    <citation type="submission" date="2016-11" db="EMBL/GenBank/DDBJ databases">
        <authorList>
            <person name="Varghese N."/>
            <person name="Submissions S."/>
        </authorList>
    </citation>
    <scope>NUCLEOTIDE SEQUENCE [LARGE SCALE GENOMIC DNA]</scope>
    <source>
        <strain evidence="2">DSM 16478</strain>
    </source>
</reference>
<evidence type="ECO:0008006" key="3">
    <source>
        <dbReference type="Google" id="ProtNLM"/>
    </source>
</evidence>
<gene>
    <name evidence="1" type="ORF">SAMN04488007_2789</name>
</gene>
<dbReference type="RefSeq" id="WP_073245102.1">
    <property type="nucleotide sequence ID" value="NZ_CANLFZ010000014.1"/>
</dbReference>
<dbReference type="AlphaFoldDB" id="A0A1M6RMT4"/>
<proteinExistence type="predicted"/>
<organism evidence="1 2">
    <name type="scientific">Maribacter aquivivus</name>
    <dbReference type="NCBI Taxonomy" id="228958"/>
    <lineage>
        <taxon>Bacteria</taxon>
        <taxon>Pseudomonadati</taxon>
        <taxon>Bacteroidota</taxon>
        <taxon>Flavobacteriia</taxon>
        <taxon>Flavobacteriales</taxon>
        <taxon>Flavobacteriaceae</taxon>
        <taxon>Maribacter</taxon>
    </lineage>
</organism>
<dbReference type="STRING" id="228958.SAMN04488007_2789"/>
<dbReference type="OrthoDB" id="1179609at2"/>
<accession>A0A1M6RMT4</accession>
<protein>
    <recommendedName>
        <fullName evidence="3">Histidine kinase-, DNA gyrase B-, and HSP90-like ATPase</fullName>
    </recommendedName>
</protein>
<evidence type="ECO:0000313" key="1">
    <source>
        <dbReference type="EMBL" id="SHK33765.1"/>
    </source>
</evidence>
<dbReference type="Proteomes" id="UP000184314">
    <property type="component" value="Unassembled WGS sequence"/>
</dbReference>
<dbReference type="EMBL" id="FQZX01000002">
    <property type="protein sequence ID" value="SHK33765.1"/>
    <property type="molecule type" value="Genomic_DNA"/>
</dbReference>